<feature type="transmembrane region" description="Helical" evidence="9">
    <location>
        <begin position="143"/>
        <end position="163"/>
    </location>
</feature>
<dbReference type="Gene3D" id="1.20.1080.10">
    <property type="entry name" value="Glycerol uptake facilitator protein"/>
    <property type="match status" value="2"/>
</dbReference>
<keyword evidence="4 8" id="KW-0812">Transmembrane</keyword>
<comment type="similarity">
    <text evidence="2 8">Belongs to the MIP/aquaporin (TC 1.A.8) family.</text>
</comment>
<organism evidence="10 11">
    <name type="scientific">Mesorhabditis belari</name>
    <dbReference type="NCBI Taxonomy" id="2138241"/>
    <lineage>
        <taxon>Eukaryota</taxon>
        <taxon>Metazoa</taxon>
        <taxon>Ecdysozoa</taxon>
        <taxon>Nematoda</taxon>
        <taxon>Chromadorea</taxon>
        <taxon>Rhabditida</taxon>
        <taxon>Rhabditina</taxon>
        <taxon>Rhabditomorpha</taxon>
        <taxon>Rhabditoidea</taxon>
        <taxon>Rhabditidae</taxon>
        <taxon>Mesorhabditinae</taxon>
        <taxon>Mesorhabditis</taxon>
    </lineage>
</organism>
<dbReference type="GO" id="GO:0015250">
    <property type="term" value="F:water channel activity"/>
    <property type="evidence" value="ECO:0007669"/>
    <property type="project" value="TreeGrafter"/>
</dbReference>
<dbReference type="InterPro" id="IPR050363">
    <property type="entry name" value="MIP/Aquaporin"/>
</dbReference>
<feature type="transmembrane region" description="Helical" evidence="9">
    <location>
        <begin position="191"/>
        <end position="211"/>
    </location>
</feature>
<dbReference type="AlphaFoldDB" id="A0AAF3EPK6"/>
<dbReference type="GO" id="GO:0016323">
    <property type="term" value="C:basolateral plasma membrane"/>
    <property type="evidence" value="ECO:0007669"/>
    <property type="project" value="TreeGrafter"/>
</dbReference>
<sequence length="232" mass="25786">MSSHPQAAPLIQKMRKSSLRIAKVRSIFRLKSKLARNCLSEFLGTAMLLFLGLSVSMQFILSNGVINSWFHVNFGWGLALTFSALATYQTSGGHLNPAISLLMVTLENNCTAFFDQIAGTGVLAFCICLCIDRRNKVPVFLQPLFFGLVLTMIGCSLSLNVGYPLNPARDLGPRLFAAYLYGIEAFSYHDWYFWIPLVAPCIGAIVGGWAYQIFIGIQIDDDHEEYELKVSN</sequence>
<evidence type="ECO:0000256" key="8">
    <source>
        <dbReference type="RuleBase" id="RU000477"/>
    </source>
</evidence>
<dbReference type="PANTHER" id="PTHR43829">
    <property type="entry name" value="AQUAPORIN OR AQUAGLYCEROPORIN RELATED"/>
    <property type="match status" value="1"/>
</dbReference>
<evidence type="ECO:0000256" key="9">
    <source>
        <dbReference type="SAM" id="Phobius"/>
    </source>
</evidence>
<protein>
    <recommendedName>
        <fullName evidence="12">Aquaporin</fullName>
    </recommendedName>
</protein>
<evidence type="ECO:0000256" key="1">
    <source>
        <dbReference type="ARBA" id="ARBA00004141"/>
    </source>
</evidence>
<evidence type="ECO:0000256" key="4">
    <source>
        <dbReference type="ARBA" id="ARBA00022692"/>
    </source>
</evidence>
<comment type="subcellular location">
    <subcellularLocation>
        <location evidence="1">Membrane</location>
        <topology evidence="1">Multi-pass membrane protein</topology>
    </subcellularLocation>
</comment>
<keyword evidence="10" id="KW-1185">Reference proteome</keyword>
<keyword evidence="3 8" id="KW-0813">Transport</keyword>
<dbReference type="SUPFAM" id="SSF81338">
    <property type="entry name" value="Aquaporin-like"/>
    <property type="match status" value="1"/>
</dbReference>
<evidence type="ECO:0000313" key="10">
    <source>
        <dbReference type="Proteomes" id="UP000887575"/>
    </source>
</evidence>
<evidence type="ECO:0000313" key="11">
    <source>
        <dbReference type="WBParaSite" id="MBELARI_LOCUS16012"/>
    </source>
</evidence>
<dbReference type="Proteomes" id="UP000887575">
    <property type="component" value="Unassembled WGS sequence"/>
</dbReference>
<dbReference type="PRINTS" id="PR00783">
    <property type="entry name" value="MINTRINSICP"/>
</dbReference>
<evidence type="ECO:0000256" key="3">
    <source>
        <dbReference type="ARBA" id="ARBA00022448"/>
    </source>
</evidence>
<keyword evidence="6 9" id="KW-0472">Membrane</keyword>
<dbReference type="InterPro" id="IPR000425">
    <property type="entry name" value="MIP"/>
</dbReference>
<dbReference type="WBParaSite" id="MBELARI_LOCUS16012">
    <property type="protein sequence ID" value="MBELARI_LOCUS16012"/>
    <property type="gene ID" value="MBELARI_LOCUS16012"/>
</dbReference>
<feature type="transmembrane region" description="Helical" evidence="9">
    <location>
        <begin position="111"/>
        <end position="131"/>
    </location>
</feature>
<reference evidence="11" key="1">
    <citation type="submission" date="2024-02" db="UniProtKB">
        <authorList>
            <consortium name="WormBaseParasite"/>
        </authorList>
    </citation>
    <scope>IDENTIFICATION</scope>
</reference>
<name>A0AAF3EPK6_9BILA</name>
<evidence type="ECO:0000256" key="2">
    <source>
        <dbReference type="ARBA" id="ARBA00006175"/>
    </source>
</evidence>
<accession>A0AAF3EPK6</accession>
<feature type="transmembrane region" description="Helical" evidence="9">
    <location>
        <begin position="73"/>
        <end position="91"/>
    </location>
</feature>
<feature type="transmembrane region" description="Helical" evidence="9">
    <location>
        <begin position="42"/>
        <end position="61"/>
    </location>
</feature>
<dbReference type="PANTHER" id="PTHR43829:SF5">
    <property type="entry name" value="AQUAPORIN-9"/>
    <property type="match status" value="1"/>
</dbReference>
<evidence type="ECO:0000256" key="6">
    <source>
        <dbReference type="ARBA" id="ARBA00023136"/>
    </source>
</evidence>
<dbReference type="Pfam" id="PF00230">
    <property type="entry name" value="MIP"/>
    <property type="match status" value="2"/>
</dbReference>
<dbReference type="InterPro" id="IPR023271">
    <property type="entry name" value="Aquaporin-like"/>
</dbReference>
<proteinExistence type="inferred from homology"/>
<comment type="function">
    <text evidence="7">Aquaglyceroporin that may modulate the water content and osmolytes during anhydrobiosis.</text>
</comment>
<dbReference type="GO" id="GO:0015254">
    <property type="term" value="F:glycerol channel activity"/>
    <property type="evidence" value="ECO:0007669"/>
    <property type="project" value="TreeGrafter"/>
</dbReference>
<evidence type="ECO:0000256" key="5">
    <source>
        <dbReference type="ARBA" id="ARBA00022989"/>
    </source>
</evidence>
<keyword evidence="5 9" id="KW-1133">Transmembrane helix</keyword>
<evidence type="ECO:0008006" key="12">
    <source>
        <dbReference type="Google" id="ProtNLM"/>
    </source>
</evidence>
<evidence type="ECO:0000256" key="7">
    <source>
        <dbReference type="ARBA" id="ARBA00045280"/>
    </source>
</evidence>